<evidence type="ECO:0000313" key="1">
    <source>
        <dbReference type="EMBL" id="KAJ1674810.1"/>
    </source>
</evidence>
<organism evidence="1 2">
    <name type="scientific">Spiromyces aspiralis</name>
    <dbReference type="NCBI Taxonomy" id="68401"/>
    <lineage>
        <taxon>Eukaryota</taxon>
        <taxon>Fungi</taxon>
        <taxon>Fungi incertae sedis</taxon>
        <taxon>Zoopagomycota</taxon>
        <taxon>Kickxellomycotina</taxon>
        <taxon>Kickxellomycetes</taxon>
        <taxon>Kickxellales</taxon>
        <taxon>Kickxellaceae</taxon>
        <taxon>Spiromyces</taxon>
    </lineage>
</organism>
<reference evidence="1" key="1">
    <citation type="submission" date="2022-06" db="EMBL/GenBank/DDBJ databases">
        <title>Phylogenomic reconstructions and comparative analyses of Kickxellomycotina fungi.</title>
        <authorList>
            <person name="Reynolds N.K."/>
            <person name="Stajich J.E."/>
            <person name="Barry K."/>
            <person name="Grigoriev I.V."/>
            <person name="Crous P."/>
            <person name="Smith M.E."/>
        </authorList>
    </citation>
    <scope>NUCLEOTIDE SEQUENCE</scope>
    <source>
        <strain evidence="1">RSA 2271</strain>
    </source>
</reference>
<name>A0ACC1HDX2_9FUNG</name>
<dbReference type="Proteomes" id="UP001145114">
    <property type="component" value="Unassembled WGS sequence"/>
</dbReference>
<evidence type="ECO:0000313" key="2">
    <source>
        <dbReference type="Proteomes" id="UP001145114"/>
    </source>
</evidence>
<keyword evidence="2" id="KW-1185">Reference proteome</keyword>
<comment type="caution">
    <text evidence="1">The sequence shown here is derived from an EMBL/GenBank/DDBJ whole genome shotgun (WGS) entry which is preliminary data.</text>
</comment>
<sequence length="202" mass="22775">PFGEDLTRNRSWDTVVQLDNQVICDCVHLVAERLPVEYQSVTKIIPARHRNSSTAPGSPTKPFRYFVHCGAGASDVVRIEVQAFHDGYFRPGNRGADDVPPGFSAPSWYPWPMVRTSVDVPTLVEHLRIDKGWGNHIEQSEDAGRYLCEYTYYLSLAEAIESDRDMPLVLFVHVPPSGGPYSDSELAQIVRDILEWLHTTYG</sequence>
<accession>A0ACC1HDX2</accession>
<proteinExistence type="predicted"/>
<feature type="non-terminal residue" evidence="1">
    <location>
        <position position="1"/>
    </location>
</feature>
<dbReference type="EMBL" id="JAMZIH010005671">
    <property type="protein sequence ID" value="KAJ1674810.1"/>
    <property type="molecule type" value="Genomic_DNA"/>
</dbReference>
<protein>
    <submittedName>
        <fullName evidence="1">Pyroglutamyl-peptidase 1</fullName>
    </submittedName>
</protein>
<gene>
    <name evidence="1" type="primary">PGPEP1</name>
    <name evidence="1" type="ORF">EV182_002518</name>
</gene>